<evidence type="ECO:0000256" key="1">
    <source>
        <dbReference type="ARBA" id="ARBA00022574"/>
    </source>
</evidence>
<organism evidence="3 4">
    <name type="scientific">Engystomops pustulosus</name>
    <name type="common">Tungara frog</name>
    <name type="synonym">Physalaemus pustulosus</name>
    <dbReference type="NCBI Taxonomy" id="76066"/>
    <lineage>
        <taxon>Eukaryota</taxon>
        <taxon>Metazoa</taxon>
        <taxon>Chordata</taxon>
        <taxon>Craniata</taxon>
        <taxon>Vertebrata</taxon>
        <taxon>Euteleostomi</taxon>
        <taxon>Amphibia</taxon>
        <taxon>Batrachia</taxon>
        <taxon>Anura</taxon>
        <taxon>Neobatrachia</taxon>
        <taxon>Hyloidea</taxon>
        <taxon>Leptodactylidae</taxon>
        <taxon>Leiuperinae</taxon>
        <taxon>Engystomops</taxon>
    </lineage>
</organism>
<gene>
    <name evidence="3" type="ORF">GDO81_008368</name>
</gene>
<comment type="caution">
    <text evidence="3">The sequence shown here is derived from an EMBL/GenBank/DDBJ whole genome shotgun (WGS) entry which is preliminary data.</text>
</comment>
<proteinExistence type="predicted"/>
<dbReference type="PANTHER" id="PTHR13743">
    <property type="entry name" value="BEIGE/BEACH-RELATED"/>
    <property type="match status" value="1"/>
</dbReference>
<feature type="compositionally biased region" description="Polar residues" evidence="2">
    <location>
        <begin position="57"/>
        <end position="74"/>
    </location>
</feature>
<name>A0AAV7CG52_ENGPU</name>
<evidence type="ECO:0000313" key="4">
    <source>
        <dbReference type="Proteomes" id="UP000824782"/>
    </source>
</evidence>
<protein>
    <recommendedName>
        <fullName evidence="5">Lysosomal-trafficking regulator</fullName>
    </recommendedName>
</protein>
<evidence type="ECO:0008006" key="5">
    <source>
        <dbReference type="Google" id="ProtNLM"/>
    </source>
</evidence>
<evidence type="ECO:0000313" key="3">
    <source>
        <dbReference type="EMBL" id="KAG8583313.1"/>
    </source>
</evidence>
<accession>A0AAV7CG52</accession>
<dbReference type="InterPro" id="IPR050865">
    <property type="entry name" value="BEACH_Domain"/>
</dbReference>
<dbReference type="EMBL" id="WNYA01000003">
    <property type="protein sequence ID" value="KAG8583313.1"/>
    <property type="molecule type" value="Genomic_DNA"/>
</dbReference>
<sequence>MERLASNELLQISPHTSDPEDTLASNLLDGLNSLLQHKPRRQLKSACRYSVNDDQRPLSSSDSETTMAKQSSSVMRHKKSILNPKIADTILQHNVDFNPDLETTVSKMSTEMSQFEETTSNKEASPFNLCQILLSLLEKVCKFDAVLNHSSVHSVCVIPALIEFISEIGNFYNSGKLTMVKPWTQEPVALVQRMLLNTVLNLLAVDISEGRVMPENLRRNLTDLLQTSLKLKSYFDKKPNPHHQLLQDSLENINLCTYRHQAFFSPNLLEGVFQIILSCLKCATLNPLYFSQCFELLHDFIQHSGFELFEKAVLSMESLGQQYKSLHSQTSDFVLILISSVLKIVSLIKKVKSEQLHQSMCTRKRHRRCEYSHFMHHHRDQSGLPISLFKIENFDTSSCGEIHYPERSCCIAICSHHCLRLLQRVSMTSTCLQILLGIQNAGICCCMDPLSVITPLLYAFQVPGLKNVQQHILSILANFLLNQLGGGDPSKLIKRASCNICAMDCDPLTGEGDMTPLSSFCSMPYRLQGVLPCGGSEDLRWKWDSLEAYQELVFSSDLQLSLLISSHICYLMQEGNAIVQKRLYTLIFNGILQRGVELVHYLQKSDIATISRQHDNDQNTCLLQVLKVYLKCLPELLKSRVVRETFLNLNGLNQVTELKFLDPLRYFCLKVFEILICFGEQQTELLASTSNIGVEANILELSVQHLKPLECIHVSQNFNKFYCSLKDACPNKKKDIDQKMNTINLFLCLAFLSVSKDAESDLEPVNESEDTSGYDSTASEPLNILPKLNAESLSLPSQEEMPMAADIWSMFYWLYLKSLMFQKQFHKIGGFEICYKLVQMMINNFSFHKDSSAATLSSEALNTFPNENAGLESSEKGNTLIHGHDPYNTCHQSLSADTSFYKYDANNWTSGAGKLFEALLSICLHSAQNSQYKSDLVTSQNIPVQHIMLDLQELLAHSKMLETPHSPHILDCLLRVAVSTFPLFCDASEEQSEKNTEESVLQLGHICEEPDVSQRCTLSIFEEEKGYEADSESDPEDVFENNEVKTEFEQPEDPLDQLGICTSGELMYPEICSSVLNLLSGYHANTALVYRIFKTILKILKTRKKNILLLVHQGMVKSLLSGFHFLFSSNDPNVQGCQEVLIDILVTLMGHSISSDELCLLLRFFLENTLPNEMLIKGILKITEVSKGMIPLKYLTFPLQQNPIGTCSAAQKPVGSSGSKITGSYRKTKIWQSKEIHFDNFFSPWDIAPIHLPLVGQNCWPHLSDGFSLSLWLKLEYNPEFECLTRRKQTKKKKNFQVLNAGNQTVAAEFSTIDRLSDHGCIHVLSLGSKVLMMQIWFNVVSSCFTLRLGSCDDNKWTALAQVETEENILRTGIWQQLAFTCKEVFECKNKVCSKIMIWISGQRTEVTLEYSPPRKGSLSSDTSRTFCMIGHQMSTEEDGIFSGGHLCLGNLLLFNGPVIGIEEAFYLYCRGPDFTSFMSCKHGNSIIDQCKYISKEILQNEIIHDFLIKNKEIDITSLAENIAVVYDMENPTIYTIYEPVIRLKESIKTISCQRPFSSKEVTSKSLDSQALKMLTPCHEKNIHSVLHEIGGIEAIVFLFARIVEISNCEKTQSLGLQIVLSLIQYNQQRIQESENCDIFPMIRQVLIQSKCIVGFHMLKAILKGCTDDWVLTTRENGNVCLNFETTALIQDVRLLEKLLLDWKIWSKAEIGVWETLMTSLEILIRDTHPYKLFNIKQLLKAKVVHHFLLGCQVLQMIRYFRRNLNLL</sequence>
<dbReference type="PANTHER" id="PTHR13743:SF86">
    <property type="entry name" value="LYSOSOMAL-TRAFFICKING REGULATOR"/>
    <property type="match status" value="1"/>
</dbReference>
<reference evidence="3" key="1">
    <citation type="thesis" date="2020" institute="ProQuest LLC" country="789 East Eisenhower Parkway, Ann Arbor, MI, USA">
        <title>Comparative Genomics and Chromosome Evolution.</title>
        <authorList>
            <person name="Mudd A.B."/>
        </authorList>
    </citation>
    <scope>NUCLEOTIDE SEQUENCE</scope>
    <source>
        <strain evidence="3">237g6f4</strain>
        <tissue evidence="3">Blood</tissue>
    </source>
</reference>
<feature type="region of interest" description="Disordered" evidence="2">
    <location>
        <begin position="1"/>
        <end position="20"/>
    </location>
</feature>
<keyword evidence="4" id="KW-1185">Reference proteome</keyword>
<dbReference type="Proteomes" id="UP000824782">
    <property type="component" value="Unassembled WGS sequence"/>
</dbReference>
<feature type="region of interest" description="Disordered" evidence="2">
    <location>
        <begin position="51"/>
        <end position="77"/>
    </location>
</feature>
<keyword evidence="1" id="KW-0853">WD repeat</keyword>
<evidence type="ECO:0000256" key="2">
    <source>
        <dbReference type="SAM" id="MobiDB-lite"/>
    </source>
</evidence>